<proteinExistence type="predicted"/>
<dbReference type="Proteomes" id="UP000003233">
    <property type="component" value="Unassembled WGS sequence"/>
</dbReference>
<comment type="caution">
    <text evidence="1">The sequence shown here is derived from an EMBL/GenBank/DDBJ whole genome shotgun (WGS) entry which is preliminary data.</text>
</comment>
<dbReference type="AlphaFoldDB" id="H1PUZ3"/>
<protein>
    <submittedName>
        <fullName evidence="1">Outer membrane autotransporter barrel domain-containing protein</fullName>
    </submittedName>
</protein>
<dbReference type="PATRIC" id="fig|457404.5.peg.1888"/>
<dbReference type="GO" id="GO:0019867">
    <property type="term" value="C:outer membrane"/>
    <property type="evidence" value="ECO:0007669"/>
    <property type="project" value="InterPro"/>
</dbReference>
<keyword evidence="2" id="KW-1185">Reference proteome</keyword>
<sequence length="99" mass="10752">MGVNISTQAVNQSGWTVKSKLDLAYIGTLGDKKSATKVGVAGYSAMDEIKVNMADSSAFSGSLGVEFKKDNKTFEVGYSLYSSKHETENRGTMSFKYNF</sequence>
<gene>
    <name evidence="1" type="ORF">HMPREF0402_02236</name>
</gene>
<evidence type="ECO:0000313" key="1">
    <source>
        <dbReference type="EMBL" id="EHO80134.1"/>
    </source>
</evidence>
<accession>H1PUZ3</accession>
<dbReference type="NCBIfam" id="TIGR01414">
    <property type="entry name" value="autotrans_barl"/>
    <property type="match status" value="1"/>
</dbReference>
<reference evidence="1 2" key="1">
    <citation type="submission" date="2012-07" db="EMBL/GenBank/DDBJ databases">
        <title>The Genome Sequence of Fusobacterium ulcerans 12_1B.</title>
        <authorList>
            <consortium name="The Broad Institute Genome Sequencing Platform"/>
            <person name="Earl A."/>
            <person name="Ward D."/>
            <person name="Feldgarden M."/>
            <person name="Gevers D."/>
            <person name="Strauss J."/>
            <person name="Ambrose C.E."/>
            <person name="Allen-Vercoe E."/>
            <person name="Walker B."/>
            <person name="Young S.K."/>
            <person name="Zeng Q."/>
            <person name="Gargeya S."/>
            <person name="Fitzgerald M."/>
            <person name="Haas B."/>
            <person name="Abouelleil A."/>
            <person name="Alvarado L."/>
            <person name="Arachchi H.M."/>
            <person name="Berlin A.M."/>
            <person name="Chapman S.B."/>
            <person name="Goldberg J."/>
            <person name="Griggs A."/>
            <person name="Gujja S."/>
            <person name="Hansen M."/>
            <person name="Howarth C."/>
            <person name="Imamovic A."/>
            <person name="Larimer J."/>
            <person name="McCowen C."/>
            <person name="Montmayeur A."/>
            <person name="Murphy C."/>
            <person name="Neiman D."/>
            <person name="Pearson M."/>
            <person name="Priest M."/>
            <person name="Roberts A."/>
            <person name="Saif S."/>
            <person name="Shea T."/>
            <person name="Sisk P."/>
            <person name="Sykes S."/>
            <person name="Wortman J."/>
            <person name="Nusbaum C."/>
            <person name="Birren B."/>
        </authorList>
    </citation>
    <scope>NUCLEOTIDE SEQUENCE [LARGE SCALE GENOMIC DNA]</scope>
    <source>
        <strain evidence="1 2">12_1B</strain>
    </source>
</reference>
<dbReference type="EMBL" id="AGWJ02000020">
    <property type="protein sequence ID" value="EHO80134.1"/>
    <property type="molecule type" value="Genomic_DNA"/>
</dbReference>
<dbReference type="RefSeq" id="WP_008697903.1">
    <property type="nucleotide sequence ID" value="NZ_KE161008.1"/>
</dbReference>
<evidence type="ECO:0000313" key="2">
    <source>
        <dbReference type="Proteomes" id="UP000003233"/>
    </source>
</evidence>
<name>H1PUZ3_9FUSO</name>
<dbReference type="BioCyc" id="FSP457404-HMP:GTSQ-2259-MONOMER"/>
<dbReference type="InterPro" id="IPR006315">
    <property type="entry name" value="OM_autotransptr_brl_dom"/>
</dbReference>
<dbReference type="HOGENOM" id="CLU_2316232_0_0_0"/>
<organism evidence="1 2">
    <name type="scientific">Fusobacterium ulcerans 12-1B</name>
    <dbReference type="NCBI Taxonomy" id="457404"/>
    <lineage>
        <taxon>Bacteria</taxon>
        <taxon>Fusobacteriati</taxon>
        <taxon>Fusobacteriota</taxon>
        <taxon>Fusobacteriia</taxon>
        <taxon>Fusobacteriales</taxon>
        <taxon>Fusobacteriaceae</taxon>
        <taxon>Fusobacterium</taxon>
    </lineage>
</organism>